<dbReference type="EMBL" id="LROR01000034">
    <property type="protein sequence ID" value="OBR96338.1"/>
    <property type="molecule type" value="Genomic_DNA"/>
</dbReference>
<dbReference type="Pfam" id="PF11848">
    <property type="entry name" value="DUF3368"/>
    <property type="match status" value="1"/>
</dbReference>
<name>A0A166TDJ7_9CLOT</name>
<reference evidence="2 4" key="2">
    <citation type="journal article" date="2016" name="Front. Microbiol.">
        <title>Industrial Acetogenic Biocatalysts: A Comparative Metabolic and Genomic Analysis.</title>
        <authorList>
            <person name="Bengelsdorf F."/>
            <person name="Poehlein A."/>
            <person name="Sonja S."/>
            <person name="Erz C."/>
            <person name="Hummel T."/>
            <person name="Hoffmeister S."/>
            <person name="Daniel R."/>
            <person name="Durre P."/>
        </authorList>
    </citation>
    <scope>NUCLEOTIDE SEQUENCE [LARGE SCALE GENOMIC DNA]</scope>
    <source>
        <strain evidence="2 4">PTA-10522</strain>
    </source>
</reference>
<gene>
    <name evidence="2" type="ORF">CLCOS_10510</name>
    <name evidence="1" type="ORF">WX73_04314</name>
</gene>
<dbReference type="AlphaFoldDB" id="A0A166TDJ7"/>
<comment type="caution">
    <text evidence="1">The sequence shown here is derived from an EMBL/GenBank/DDBJ whole genome shotgun (WGS) entry which is preliminary data.</text>
</comment>
<sequence length="192" mass="22200">MEKYEAAISDTDILINLAKVDKIEILKFLFSKIVIPYFIYNVELRRKAGPNFSKIEKVINEENSIFEIVNREEDFVVNSLAKPIINDKKNLIGPGESECAGYASALNIPIIISDNHTEFKWLDEYITLTHNNILSLCVYFKFLTDIEGEEIFNAINRTLSRPSSLSFDAVYTKSFRRFYNNKWGGFLRLHNS</sequence>
<dbReference type="Proteomes" id="UP000093694">
    <property type="component" value="Unassembled WGS sequence"/>
</dbReference>
<evidence type="ECO:0000313" key="2">
    <source>
        <dbReference type="EMBL" id="OBR96338.1"/>
    </source>
</evidence>
<protein>
    <recommendedName>
        <fullName evidence="5">PIN domain-containing protein</fullName>
    </recommendedName>
</protein>
<proteinExistence type="predicted"/>
<dbReference type="EMBL" id="LITQ01000012">
    <property type="protein sequence ID" value="OAA93549.1"/>
    <property type="molecule type" value="Genomic_DNA"/>
</dbReference>
<keyword evidence="4" id="KW-1185">Reference proteome</keyword>
<dbReference type="PATRIC" id="fig|1705578.3.peg.4416"/>
<dbReference type="Proteomes" id="UP000077384">
    <property type="component" value="Unassembled WGS sequence"/>
</dbReference>
<evidence type="ECO:0000313" key="3">
    <source>
        <dbReference type="Proteomes" id="UP000077384"/>
    </source>
</evidence>
<dbReference type="RefSeq" id="WP_063600905.1">
    <property type="nucleotide sequence ID" value="NZ_LITQ01000012.1"/>
</dbReference>
<reference evidence="1 3" key="1">
    <citation type="journal article" date="2015" name="Biotechnol. Bioeng.">
        <title>Genome sequence and phenotypic characterization of Caulobacter segnis.</title>
        <authorList>
            <person name="Patel S."/>
            <person name="Fletcher B."/>
            <person name="Scott D.C."/>
            <person name="Ely B."/>
        </authorList>
    </citation>
    <scope>NUCLEOTIDE SEQUENCE [LARGE SCALE GENOMIC DNA]</scope>
    <source>
        <strain evidence="1 3">PS02</strain>
    </source>
</reference>
<dbReference type="InterPro" id="IPR021799">
    <property type="entry name" value="PIN-like_prokaryotic"/>
</dbReference>
<evidence type="ECO:0008006" key="5">
    <source>
        <dbReference type="Google" id="ProtNLM"/>
    </source>
</evidence>
<evidence type="ECO:0000313" key="4">
    <source>
        <dbReference type="Proteomes" id="UP000093694"/>
    </source>
</evidence>
<evidence type="ECO:0000313" key="1">
    <source>
        <dbReference type="EMBL" id="OAA93549.1"/>
    </source>
</evidence>
<accession>A0A166TDJ7</accession>
<organism evidence="1 3">
    <name type="scientific">Clostridium coskatii</name>
    <dbReference type="NCBI Taxonomy" id="1705578"/>
    <lineage>
        <taxon>Bacteria</taxon>
        <taxon>Bacillati</taxon>
        <taxon>Bacillota</taxon>
        <taxon>Clostridia</taxon>
        <taxon>Eubacteriales</taxon>
        <taxon>Clostridiaceae</taxon>
        <taxon>Clostridium</taxon>
    </lineage>
</organism>